<dbReference type="SMART" id="SM00563">
    <property type="entry name" value="PlsC"/>
    <property type="match status" value="1"/>
</dbReference>
<comment type="caution">
    <text evidence="7">The sequence shown here is derived from an EMBL/GenBank/DDBJ whole genome shotgun (WGS) entry which is preliminary data.</text>
</comment>
<proteinExistence type="inferred from homology"/>
<dbReference type="PANTHER" id="PTHR10983">
    <property type="entry name" value="1-ACYLGLYCEROL-3-PHOSPHATE ACYLTRANSFERASE-RELATED"/>
    <property type="match status" value="1"/>
</dbReference>
<dbReference type="Pfam" id="PF01553">
    <property type="entry name" value="Acyltransferase"/>
    <property type="match status" value="1"/>
</dbReference>
<keyword evidence="3 7" id="KW-0012">Acyltransferase</keyword>
<feature type="transmembrane region" description="Helical" evidence="5">
    <location>
        <begin position="387"/>
        <end position="410"/>
    </location>
</feature>
<feature type="transmembrane region" description="Helical" evidence="5">
    <location>
        <begin position="46"/>
        <end position="72"/>
    </location>
</feature>
<dbReference type="CDD" id="cd07990">
    <property type="entry name" value="LPLAT_LCLAT1-like"/>
    <property type="match status" value="1"/>
</dbReference>
<reference evidence="7" key="1">
    <citation type="submission" date="2019-07" db="EMBL/GenBank/DDBJ databases">
        <title>Hyphodiscus hymeniophilus genome sequencing and assembly.</title>
        <authorList>
            <person name="Kramer G."/>
            <person name="Nodwell J."/>
        </authorList>
    </citation>
    <scope>NUCLEOTIDE SEQUENCE</scope>
    <source>
        <strain evidence="7">ATCC 34498</strain>
    </source>
</reference>
<accession>A0A9P6VR40</accession>
<keyword evidence="5" id="KW-0472">Membrane</keyword>
<gene>
    <name evidence="7" type="ORF">D0Z07_1464</name>
</gene>
<evidence type="ECO:0000256" key="1">
    <source>
        <dbReference type="ARBA" id="ARBA00008655"/>
    </source>
</evidence>
<evidence type="ECO:0000259" key="6">
    <source>
        <dbReference type="SMART" id="SM00563"/>
    </source>
</evidence>
<evidence type="ECO:0000256" key="5">
    <source>
        <dbReference type="SAM" id="Phobius"/>
    </source>
</evidence>
<feature type="transmembrane region" description="Helical" evidence="5">
    <location>
        <begin position="78"/>
        <end position="100"/>
    </location>
</feature>
<evidence type="ECO:0000256" key="4">
    <source>
        <dbReference type="SAM" id="MobiDB-lite"/>
    </source>
</evidence>
<comment type="similarity">
    <text evidence="1">Belongs to the 1-acyl-sn-glycerol-3-phosphate acyltransferase family.</text>
</comment>
<name>A0A9P6VR40_9HELO</name>
<dbReference type="GO" id="GO:0005783">
    <property type="term" value="C:endoplasmic reticulum"/>
    <property type="evidence" value="ECO:0007669"/>
    <property type="project" value="TreeGrafter"/>
</dbReference>
<dbReference type="InterPro" id="IPR002123">
    <property type="entry name" value="Plipid/glycerol_acylTrfase"/>
</dbReference>
<sequence length="413" mass="47326">MENPALRQRGNPTKPDQPVVETKGKTVEAHPAGDIKHGGPVEILRLLLVITYFLSSTFSICLTQFFGVPLYWYNKDLYYAYMALTKQSFGIFVTTLTQWWTPTVVRISGDASVAGQLKKTEDGRVECDFPDRMVLIANHQLYSDWLYLWWIAYTNKTRMHGHIYIILKESLKYVPVIGWGMMFYGFIFISTKTGTSFEATEDSTLGPMSGSEGLDPMWLLLFPEGTNASDNGRRRSAQWAEKTGIKDMEHQLLPRSTGMYFCLNELDGTVEYVYDCTLAYEGIARGKFGQDYYSLRSMYLQGRPPPSVNMYWRRFAVKDIPLGDHEEFDLWLRERWYEKDALIDQYITTGRFPGIVKGTNGVTNGTVKEEHIETEVKLAHWWEVGNIFLVLATFGLVANILARVWTGMIYGKT</sequence>
<dbReference type="Pfam" id="PF16076">
    <property type="entry name" value="Acyltransf_C"/>
    <property type="match status" value="1"/>
</dbReference>
<dbReference type="SUPFAM" id="SSF69593">
    <property type="entry name" value="Glycerol-3-phosphate (1)-acyltransferase"/>
    <property type="match status" value="1"/>
</dbReference>
<dbReference type="EMBL" id="VNKQ01000003">
    <property type="protein sequence ID" value="KAG0652057.1"/>
    <property type="molecule type" value="Genomic_DNA"/>
</dbReference>
<keyword evidence="8" id="KW-1185">Reference proteome</keyword>
<dbReference type="PANTHER" id="PTHR10983:SF16">
    <property type="entry name" value="LYSOCARDIOLIPIN ACYLTRANSFERASE 1"/>
    <property type="match status" value="1"/>
</dbReference>
<organism evidence="7 8">
    <name type="scientific">Hyphodiscus hymeniophilus</name>
    <dbReference type="NCBI Taxonomy" id="353542"/>
    <lineage>
        <taxon>Eukaryota</taxon>
        <taxon>Fungi</taxon>
        <taxon>Dikarya</taxon>
        <taxon>Ascomycota</taxon>
        <taxon>Pezizomycotina</taxon>
        <taxon>Leotiomycetes</taxon>
        <taxon>Helotiales</taxon>
        <taxon>Hyphodiscaceae</taxon>
        <taxon>Hyphodiscus</taxon>
    </lineage>
</organism>
<feature type="region of interest" description="Disordered" evidence="4">
    <location>
        <begin position="1"/>
        <end position="25"/>
    </location>
</feature>
<evidence type="ECO:0000313" key="7">
    <source>
        <dbReference type="EMBL" id="KAG0652057.1"/>
    </source>
</evidence>
<dbReference type="InterPro" id="IPR032098">
    <property type="entry name" value="Acyltransf_C"/>
</dbReference>
<dbReference type="GO" id="GO:0036149">
    <property type="term" value="P:phosphatidylinositol acyl-chain remodeling"/>
    <property type="evidence" value="ECO:0007669"/>
    <property type="project" value="TreeGrafter"/>
</dbReference>
<keyword evidence="5" id="KW-1133">Transmembrane helix</keyword>
<feature type="domain" description="Phospholipid/glycerol acyltransferase" evidence="6">
    <location>
        <begin position="133"/>
        <end position="260"/>
    </location>
</feature>
<dbReference type="Proteomes" id="UP000785200">
    <property type="component" value="Unassembled WGS sequence"/>
</dbReference>
<evidence type="ECO:0000256" key="2">
    <source>
        <dbReference type="ARBA" id="ARBA00022679"/>
    </source>
</evidence>
<dbReference type="OrthoDB" id="189226at2759"/>
<dbReference type="GO" id="GO:0016746">
    <property type="term" value="F:acyltransferase activity"/>
    <property type="evidence" value="ECO:0007669"/>
    <property type="project" value="UniProtKB-KW"/>
</dbReference>
<dbReference type="AlphaFoldDB" id="A0A9P6VR40"/>
<evidence type="ECO:0000256" key="3">
    <source>
        <dbReference type="ARBA" id="ARBA00023315"/>
    </source>
</evidence>
<evidence type="ECO:0000313" key="8">
    <source>
        <dbReference type="Proteomes" id="UP000785200"/>
    </source>
</evidence>
<protein>
    <submittedName>
        <fullName evidence="7">Acyltransferase</fullName>
    </submittedName>
</protein>
<keyword evidence="2" id="KW-0808">Transferase</keyword>
<keyword evidence="5" id="KW-0812">Transmembrane</keyword>